<dbReference type="Proteomes" id="UP000053240">
    <property type="component" value="Unassembled WGS sequence"/>
</dbReference>
<organism evidence="2 3">
    <name type="scientific">Papilio machaon</name>
    <name type="common">Old World swallowtail butterfly</name>
    <dbReference type="NCBI Taxonomy" id="76193"/>
    <lineage>
        <taxon>Eukaryota</taxon>
        <taxon>Metazoa</taxon>
        <taxon>Ecdysozoa</taxon>
        <taxon>Arthropoda</taxon>
        <taxon>Hexapoda</taxon>
        <taxon>Insecta</taxon>
        <taxon>Pterygota</taxon>
        <taxon>Neoptera</taxon>
        <taxon>Endopterygota</taxon>
        <taxon>Lepidoptera</taxon>
        <taxon>Glossata</taxon>
        <taxon>Ditrysia</taxon>
        <taxon>Papilionoidea</taxon>
        <taxon>Papilionidae</taxon>
        <taxon>Papilioninae</taxon>
        <taxon>Papilio</taxon>
    </lineage>
</organism>
<keyword evidence="1" id="KW-0732">Signal</keyword>
<sequence>MDLKPVLLLIASLCFVLCQRPFYAGKHPIGYPEVEETSDDGGSTEFPLERLPLEARGDIELVKRLIKLPIDQQPFWLINWQALEWYRQHPRTYPIRQNSFLDNQ</sequence>
<evidence type="ECO:0000313" key="3">
    <source>
        <dbReference type="Proteomes" id="UP000053240"/>
    </source>
</evidence>
<name>A0A0N1IGY2_PAPMA</name>
<evidence type="ECO:0000256" key="1">
    <source>
        <dbReference type="SAM" id="SignalP"/>
    </source>
</evidence>
<keyword evidence="3" id="KW-1185">Reference proteome</keyword>
<dbReference type="KEGG" id="pmac:106710246"/>
<feature type="signal peptide" evidence="1">
    <location>
        <begin position="1"/>
        <end position="18"/>
    </location>
</feature>
<reference evidence="2 3" key="1">
    <citation type="journal article" date="2015" name="Nat. Commun.">
        <title>Outbred genome sequencing and CRISPR/Cas9 gene editing in butterflies.</title>
        <authorList>
            <person name="Li X."/>
            <person name="Fan D."/>
            <person name="Zhang W."/>
            <person name="Liu G."/>
            <person name="Zhang L."/>
            <person name="Zhao L."/>
            <person name="Fang X."/>
            <person name="Chen L."/>
            <person name="Dong Y."/>
            <person name="Chen Y."/>
            <person name="Ding Y."/>
            <person name="Zhao R."/>
            <person name="Feng M."/>
            <person name="Zhu Y."/>
            <person name="Feng Y."/>
            <person name="Jiang X."/>
            <person name="Zhu D."/>
            <person name="Xiang H."/>
            <person name="Feng X."/>
            <person name="Li S."/>
            <person name="Wang J."/>
            <person name="Zhang G."/>
            <person name="Kronforst M.R."/>
            <person name="Wang W."/>
        </authorList>
    </citation>
    <scope>NUCLEOTIDE SEQUENCE [LARGE SCALE GENOMIC DNA]</scope>
    <source>
        <strain evidence="2">Ya'a_city_454_Pm</strain>
        <tissue evidence="2">Whole body</tissue>
    </source>
</reference>
<protein>
    <submittedName>
        <fullName evidence="2">Uncharacterized protein</fullName>
    </submittedName>
</protein>
<dbReference type="AlphaFoldDB" id="A0A0N1IGY2"/>
<feature type="chain" id="PRO_5005873950" evidence="1">
    <location>
        <begin position="19"/>
        <end position="104"/>
    </location>
</feature>
<gene>
    <name evidence="2" type="ORF">RR48_04852</name>
</gene>
<proteinExistence type="predicted"/>
<dbReference type="EMBL" id="KQ460366">
    <property type="protein sequence ID" value="KPJ15635.1"/>
    <property type="molecule type" value="Genomic_DNA"/>
</dbReference>
<evidence type="ECO:0000313" key="2">
    <source>
        <dbReference type="EMBL" id="KPJ15635.1"/>
    </source>
</evidence>
<dbReference type="InParanoid" id="A0A0N1IGY2"/>
<accession>A0A0N1IGY2</accession>
<dbReference type="OrthoDB" id="6612236at2759"/>